<comment type="caution">
    <text evidence="2">The sequence shown here is derived from an EMBL/GenBank/DDBJ whole genome shotgun (WGS) entry which is preliminary data.</text>
</comment>
<dbReference type="Gene3D" id="1.10.260.40">
    <property type="entry name" value="lambda repressor-like DNA-binding domains"/>
    <property type="match status" value="1"/>
</dbReference>
<protein>
    <submittedName>
        <fullName evidence="2">DNA-binding XRE family transcriptional regulator</fullName>
    </submittedName>
</protein>
<dbReference type="GO" id="GO:0003677">
    <property type="term" value="F:DNA binding"/>
    <property type="evidence" value="ECO:0007669"/>
    <property type="project" value="UniProtKB-KW"/>
</dbReference>
<keyword evidence="3" id="KW-1185">Reference proteome</keyword>
<evidence type="ECO:0000259" key="1">
    <source>
        <dbReference type="PROSITE" id="PS50943"/>
    </source>
</evidence>
<organism evidence="2 3">
    <name type="scientific">Klugiella xanthotipulae</name>
    <dbReference type="NCBI Taxonomy" id="244735"/>
    <lineage>
        <taxon>Bacteria</taxon>
        <taxon>Bacillati</taxon>
        <taxon>Actinomycetota</taxon>
        <taxon>Actinomycetes</taxon>
        <taxon>Micrococcales</taxon>
        <taxon>Microbacteriaceae</taxon>
        <taxon>Klugiella</taxon>
    </lineage>
</organism>
<sequence length="88" mass="9351">MTATQKRHVNGAAVRVIREALGIRNSDLAARVGFTRSTLTHIEQGARQVSPATISKIAQALGVPLEAISYPVIVAKKSEAFSATLPKI</sequence>
<dbReference type="InterPro" id="IPR001387">
    <property type="entry name" value="Cro/C1-type_HTH"/>
</dbReference>
<dbReference type="EMBL" id="VFPN01000001">
    <property type="protein sequence ID" value="TQM65809.1"/>
    <property type="molecule type" value="Genomic_DNA"/>
</dbReference>
<evidence type="ECO:0000313" key="2">
    <source>
        <dbReference type="EMBL" id="TQM65809.1"/>
    </source>
</evidence>
<dbReference type="SMART" id="SM00530">
    <property type="entry name" value="HTH_XRE"/>
    <property type="match status" value="1"/>
</dbReference>
<keyword evidence="2" id="KW-0238">DNA-binding</keyword>
<dbReference type="Pfam" id="PF01381">
    <property type="entry name" value="HTH_3"/>
    <property type="match status" value="1"/>
</dbReference>
<dbReference type="CDD" id="cd00093">
    <property type="entry name" value="HTH_XRE"/>
    <property type="match status" value="1"/>
</dbReference>
<dbReference type="Proteomes" id="UP000318331">
    <property type="component" value="Unassembled WGS sequence"/>
</dbReference>
<feature type="domain" description="HTH cro/C1-type" evidence="1">
    <location>
        <begin position="14"/>
        <end position="68"/>
    </location>
</feature>
<name>A0A543I5F0_9MICO</name>
<reference evidence="2 3" key="1">
    <citation type="submission" date="2019-06" db="EMBL/GenBank/DDBJ databases">
        <title>Sequencing the genomes of 1000 actinobacteria strains.</title>
        <authorList>
            <person name="Klenk H.-P."/>
        </authorList>
    </citation>
    <scope>NUCLEOTIDE SEQUENCE [LARGE SCALE GENOMIC DNA]</scope>
    <source>
        <strain evidence="2 3">DSM 18031</strain>
    </source>
</reference>
<dbReference type="AlphaFoldDB" id="A0A543I5F0"/>
<proteinExistence type="predicted"/>
<dbReference type="OrthoDB" id="7428772at2"/>
<accession>A0A543I5F0</accession>
<dbReference type="InterPro" id="IPR010982">
    <property type="entry name" value="Lambda_DNA-bd_dom_sf"/>
</dbReference>
<dbReference type="RefSeq" id="WP_141915739.1">
    <property type="nucleotide sequence ID" value="NZ_BAAAYS010000001.1"/>
</dbReference>
<evidence type="ECO:0000313" key="3">
    <source>
        <dbReference type="Proteomes" id="UP000318331"/>
    </source>
</evidence>
<dbReference type="SUPFAM" id="SSF47413">
    <property type="entry name" value="lambda repressor-like DNA-binding domains"/>
    <property type="match status" value="1"/>
</dbReference>
<gene>
    <name evidence="2" type="ORF">FB466_0622</name>
</gene>
<dbReference type="PROSITE" id="PS50943">
    <property type="entry name" value="HTH_CROC1"/>
    <property type="match status" value="1"/>
</dbReference>